<dbReference type="Proteomes" id="UP001596138">
    <property type="component" value="Unassembled WGS sequence"/>
</dbReference>
<evidence type="ECO:0000313" key="2">
    <source>
        <dbReference type="Proteomes" id="UP001596138"/>
    </source>
</evidence>
<evidence type="ECO:0000313" key="1">
    <source>
        <dbReference type="EMBL" id="MFC6238400.1"/>
    </source>
</evidence>
<dbReference type="RefSeq" id="WP_386766584.1">
    <property type="nucleotide sequence ID" value="NZ_JBHSTI010000008.1"/>
</dbReference>
<gene>
    <name evidence="1" type="ORF">ACFQGU_10970</name>
</gene>
<comment type="caution">
    <text evidence="1">The sequence shown here is derived from an EMBL/GenBank/DDBJ whole genome shotgun (WGS) entry which is preliminary data.</text>
</comment>
<organism evidence="1 2">
    <name type="scientific">Longivirga aurantiaca</name>
    <dbReference type="NCBI Taxonomy" id="1837743"/>
    <lineage>
        <taxon>Bacteria</taxon>
        <taxon>Bacillati</taxon>
        <taxon>Actinomycetota</taxon>
        <taxon>Actinomycetes</taxon>
        <taxon>Sporichthyales</taxon>
        <taxon>Sporichthyaceae</taxon>
        <taxon>Longivirga</taxon>
    </lineage>
</organism>
<keyword evidence="2" id="KW-1185">Reference proteome</keyword>
<sequence length="55" mass="5469">MARIVTLVAALAGAVALPVGIMQARSDATSEGAAGATLLIGAGVVVHAHRPWHGR</sequence>
<protein>
    <submittedName>
        <fullName evidence="1">Uncharacterized protein</fullName>
    </submittedName>
</protein>
<reference evidence="2" key="1">
    <citation type="journal article" date="2019" name="Int. J. Syst. Evol. Microbiol.">
        <title>The Global Catalogue of Microorganisms (GCM) 10K type strain sequencing project: providing services to taxonomists for standard genome sequencing and annotation.</title>
        <authorList>
            <consortium name="The Broad Institute Genomics Platform"/>
            <consortium name="The Broad Institute Genome Sequencing Center for Infectious Disease"/>
            <person name="Wu L."/>
            <person name="Ma J."/>
        </authorList>
    </citation>
    <scope>NUCLEOTIDE SEQUENCE [LARGE SCALE GENOMIC DNA]</scope>
    <source>
        <strain evidence="2">CGMCC 4.7317</strain>
    </source>
</reference>
<accession>A0ABW1T288</accession>
<name>A0ABW1T288_9ACTN</name>
<proteinExistence type="predicted"/>
<dbReference type="EMBL" id="JBHSTI010000008">
    <property type="protein sequence ID" value="MFC6238400.1"/>
    <property type="molecule type" value="Genomic_DNA"/>
</dbReference>